<dbReference type="EMBL" id="CAXAMM010018890">
    <property type="protein sequence ID" value="CAK9044480.1"/>
    <property type="molecule type" value="Genomic_DNA"/>
</dbReference>
<proteinExistence type="predicted"/>
<feature type="compositionally biased region" description="Polar residues" evidence="1">
    <location>
        <begin position="362"/>
        <end position="376"/>
    </location>
</feature>
<reference evidence="2 3" key="1">
    <citation type="submission" date="2024-02" db="EMBL/GenBank/DDBJ databases">
        <authorList>
            <person name="Chen Y."/>
            <person name="Shah S."/>
            <person name="Dougan E. K."/>
            <person name="Thang M."/>
            <person name="Chan C."/>
        </authorList>
    </citation>
    <scope>NUCLEOTIDE SEQUENCE [LARGE SCALE GENOMIC DNA]</scope>
</reference>
<keyword evidence="3" id="KW-1185">Reference proteome</keyword>
<feature type="region of interest" description="Disordered" evidence="1">
    <location>
        <begin position="170"/>
        <end position="190"/>
    </location>
</feature>
<dbReference type="Proteomes" id="UP001642464">
    <property type="component" value="Unassembled WGS sequence"/>
</dbReference>
<evidence type="ECO:0000256" key="1">
    <source>
        <dbReference type="SAM" id="MobiDB-lite"/>
    </source>
</evidence>
<protein>
    <submittedName>
        <fullName evidence="2">Uncharacterized protein</fullName>
    </submittedName>
</protein>
<sequence>MANGQGENPEPVEEAEQKGPFGKQKAKHGNFAGFSDHEKKVYEVTISSIEGVVGGVGGESRAVTALDDVLAALMYAAWHVECARSATDAPIRSMSKMSEIQEWFQKALPEFANTVSFCIAIWLKFIFAGSATVNGKECRAWSALRSELQTVLCKSQEQFVFDSSQSIDKTTGLTEGSSKKRRKRAGAGGTTENTEVVNALELADLLLKLFVSGPVTQVAVGDDDEEDESTKAKHRVASWMKRADVVTPCAAYIKDMNLSMTLHTAPRAALEALAKCPSRVNMSLLDGLAIIFTRLEVFGSTENLERFLSIRVRYLFSILNEAIENLPDFKFDILPEKREMLLKCSQHLAMGGKAAASGEGNGDSTVEPETNVSKDGSNGGPSAASSSTAPAATVDISEIMTLEKVNNYHDSLPSLFDDSRLAHRLGLKDMCAAGLKAFERKLEIALWQEATEMTFGGSHVLINLIDKKDQVKVKVPLPSMMQLPYVGPVVQQKPRNGAHVKLCEVFGLSFWTSSPGTDVVSQDVAVPAWACKSVTKADQAYFREIKKKFYVEVSLPAGSPQSLLYVNVRFSSGRLVCNVDSTSENVFVTASELGLCGRPLSTDDDITLPLSKDMLLPESLDPEADLKQAERQRPSNEACQAQKGTKRWMALLRSLLTVNGENMKHKPCIVLNLTGYIEDVGCAVFEMRLANQELKGGFTTDQLYYHSVQWISKDLFGQARLTRDITDGWTQRRFEHGGHRFSMDAPELSEQEIASIPGAGARMGNLDTLQFEVLERLGDRMLIKTDEHKFWSAQTGALLTEYEGLRQRHLDLVGQSSVVAASSTSESAAPQTEQEPTPATVEVESIAKLQEDPGIEHRVPSECPQVELILCKDKSVWLVSSQGKSVGKHVVLGGFGTGQWLAEAECSEPGIPFALPHGDKSLFQLDETSFSSEAQGCTTMTLYKMLIRAETEKNITSHRVSFLEVKRKAAVQAGEDGFEVSIKAPMTFRCLRDPRSFAEGASERVTSKNLFSKCVGPTLPRNLALTVCRYRFERVGQNFKIQRPYMITGRALTLQKDKPLKLT</sequence>
<organism evidence="2 3">
    <name type="scientific">Durusdinium trenchii</name>
    <dbReference type="NCBI Taxonomy" id="1381693"/>
    <lineage>
        <taxon>Eukaryota</taxon>
        <taxon>Sar</taxon>
        <taxon>Alveolata</taxon>
        <taxon>Dinophyceae</taxon>
        <taxon>Suessiales</taxon>
        <taxon>Symbiodiniaceae</taxon>
        <taxon>Durusdinium</taxon>
    </lineage>
</organism>
<gene>
    <name evidence="2" type="ORF">SCF082_LOCUS25268</name>
</gene>
<feature type="region of interest" description="Disordered" evidence="1">
    <location>
        <begin position="353"/>
        <end position="390"/>
    </location>
</feature>
<accession>A0ABP0M2K9</accession>
<evidence type="ECO:0000313" key="3">
    <source>
        <dbReference type="Proteomes" id="UP001642464"/>
    </source>
</evidence>
<feature type="compositionally biased region" description="Low complexity" evidence="1">
    <location>
        <begin position="381"/>
        <end position="390"/>
    </location>
</feature>
<name>A0ABP0M2K9_9DINO</name>
<feature type="region of interest" description="Disordered" evidence="1">
    <location>
        <begin position="1"/>
        <end position="31"/>
    </location>
</feature>
<evidence type="ECO:0000313" key="2">
    <source>
        <dbReference type="EMBL" id="CAK9044480.1"/>
    </source>
</evidence>
<comment type="caution">
    <text evidence="2">The sequence shown here is derived from an EMBL/GenBank/DDBJ whole genome shotgun (WGS) entry which is preliminary data.</text>
</comment>